<sequence>MIKFTRESKRIVYLAVSIVSLLFMLFFAWTLVQYFFALTSSASSQEAPNAVQGQTVAEASGTQTDSQTAQTQGSSGSDTQSNSDASKTQDSSNQNTSEPESSNSDNSTNDAVVPHKDKSTLSVNVTVDGSAAKGLSFSVNLQVQEGASVYDALLASGAGVNARSTSFGMYVAAINGLAERDHGPQSGWVYSVNGVQPNYTSDAYILHDGDSVVWTYVNAVN</sequence>
<dbReference type="GeneID" id="84806907"/>
<gene>
    <name evidence="4" type="ordered locus">Apar_0990</name>
</gene>
<dbReference type="KEGG" id="apv:Apar_0990"/>
<accession>C8W7H9</accession>
<feature type="compositionally biased region" description="Polar residues" evidence="1">
    <location>
        <begin position="88"/>
        <end position="110"/>
    </location>
</feature>
<feature type="region of interest" description="Disordered" evidence="1">
    <location>
        <begin position="49"/>
        <end position="119"/>
    </location>
</feature>
<name>C8W7H9_LANP1</name>
<dbReference type="AlphaFoldDB" id="C8W7H9"/>
<evidence type="ECO:0000259" key="3">
    <source>
        <dbReference type="Pfam" id="PF14478"/>
    </source>
</evidence>
<keyword evidence="2" id="KW-0472">Membrane</keyword>
<evidence type="ECO:0000256" key="2">
    <source>
        <dbReference type="SAM" id="Phobius"/>
    </source>
</evidence>
<evidence type="ECO:0000313" key="4">
    <source>
        <dbReference type="EMBL" id="ACV51419.1"/>
    </source>
</evidence>
<keyword evidence="5" id="KW-1185">Reference proteome</keyword>
<feature type="compositionally biased region" description="Low complexity" evidence="1">
    <location>
        <begin position="59"/>
        <end position="86"/>
    </location>
</feature>
<evidence type="ECO:0000313" key="5">
    <source>
        <dbReference type="Proteomes" id="UP000000960"/>
    </source>
</evidence>
<keyword evidence="2" id="KW-0812">Transmembrane</keyword>
<reference evidence="4 5" key="1">
    <citation type="journal article" date="2009" name="Stand. Genomic Sci.">
        <title>Complete genome sequence of Atopobium parvulum type strain (IPP 1246).</title>
        <authorList>
            <person name="Copeland A."/>
            <person name="Sikorski J."/>
            <person name="Lapidus A."/>
            <person name="Nolan M."/>
            <person name="Del Rio T.G."/>
            <person name="Lucas S."/>
            <person name="Chen F."/>
            <person name="Tice H."/>
            <person name="Pitluck S."/>
            <person name="Cheng J.F."/>
            <person name="Pukall R."/>
            <person name="Chertkov O."/>
            <person name="Brettin T."/>
            <person name="Han C."/>
            <person name="Detter J.C."/>
            <person name="Kuske C."/>
            <person name="Bruce D."/>
            <person name="Goodwin L."/>
            <person name="Ivanova N."/>
            <person name="Mavromatis K."/>
            <person name="Mikhailova N."/>
            <person name="Chen A."/>
            <person name="Palaniappan K."/>
            <person name="Chain P."/>
            <person name="Rohde M."/>
            <person name="Goker M."/>
            <person name="Bristow J."/>
            <person name="Eisen J.A."/>
            <person name="Markowitz V."/>
            <person name="Hugenholtz P."/>
            <person name="Kyrpides N.C."/>
            <person name="Klenk H.P."/>
            <person name="Detter J.C."/>
        </authorList>
    </citation>
    <scope>NUCLEOTIDE SEQUENCE [LARGE SCALE GENOMIC DNA]</scope>
    <source>
        <strain evidence="5">ATCC 33793 / DSM 20469 / CCUG 32760 / JCM 10300 / KCTC 3663 / VPI 0546 / 1246</strain>
    </source>
</reference>
<dbReference type="Pfam" id="PF14478">
    <property type="entry name" value="DUF4430"/>
    <property type="match status" value="1"/>
</dbReference>
<dbReference type="OrthoDB" id="9004184at2"/>
<organism evidence="4 5">
    <name type="scientific">Lancefieldella parvula (strain ATCC 33793 / DSM 20469 / CCUG 32760 / JCM 10300 / KCTC 3663 / VPI 0546 / 1246)</name>
    <name type="common">Atopobium parvulum</name>
    <dbReference type="NCBI Taxonomy" id="521095"/>
    <lineage>
        <taxon>Bacteria</taxon>
        <taxon>Bacillati</taxon>
        <taxon>Actinomycetota</taxon>
        <taxon>Coriobacteriia</taxon>
        <taxon>Coriobacteriales</taxon>
        <taxon>Atopobiaceae</taxon>
        <taxon>Lancefieldella</taxon>
    </lineage>
</organism>
<protein>
    <recommendedName>
        <fullName evidence="3">Transcobalamin-like C-terminal domain-containing protein</fullName>
    </recommendedName>
</protein>
<dbReference type="STRING" id="521095.Apar_0990"/>
<feature type="transmembrane region" description="Helical" evidence="2">
    <location>
        <begin position="12"/>
        <end position="36"/>
    </location>
</feature>
<dbReference type="InterPro" id="IPR027954">
    <property type="entry name" value="Transcobalamin-like_C"/>
</dbReference>
<dbReference type="Gene3D" id="2.170.130.30">
    <property type="match status" value="1"/>
</dbReference>
<dbReference type="Proteomes" id="UP000000960">
    <property type="component" value="Chromosome"/>
</dbReference>
<keyword evidence="2" id="KW-1133">Transmembrane helix</keyword>
<dbReference type="RefSeq" id="WP_012809076.1">
    <property type="nucleotide sequence ID" value="NC_013203.1"/>
</dbReference>
<dbReference type="eggNOG" id="COG1463">
    <property type="taxonomic scope" value="Bacteria"/>
</dbReference>
<proteinExistence type="predicted"/>
<dbReference type="EMBL" id="CP001721">
    <property type="protein sequence ID" value="ACV51419.1"/>
    <property type="molecule type" value="Genomic_DNA"/>
</dbReference>
<feature type="domain" description="Transcobalamin-like C-terminal" evidence="3">
    <location>
        <begin position="146"/>
        <end position="217"/>
    </location>
</feature>
<evidence type="ECO:0000256" key="1">
    <source>
        <dbReference type="SAM" id="MobiDB-lite"/>
    </source>
</evidence>
<dbReference type="HOGENOM" id="CLU_1248521_0_0_11"/>